<evidence type="ECO:0000313" key="4">
    <source>
        <dbReference type="Proteomes" id="UP000887568"/>
    </source>
</evidence>
<feature type="compositionally biased region" description="Polar residues" evidence="1">
    <location>
        <begin position="139"/>
        <end position="154"/>
    </location>
</feature>
<dbReference type="RefSeq" id="XP_038044867.1">
    <property type="nucleotide sequence ID" value="XM_038188939.1"/>
</dbReference>
<dbReference type="InterPro" id="IPR054465">
    <property type="entry name" value="Integrase_p58-like_C"/>
</dbReference>
<dbReference type="AlphaFoldDB" id="A0A913YZP0"/>
<dbReference type="OMA" id="PESYAME"/>
<evidence type="ECO:0000259" key="2">
    <source>
        <dbReference type="Pfam" id="PF22938"/>
    </source>
</evidence>
<accession>A0A913YZP0</accession>
<dbReference type="OrthoDB" id="10070245at2759"/>
<sequence>MVFSIVDVSSKTGPVPDAKVQRPESYAMEVKTRLEEAFEVARQHVDGQQKRHKKLYDSRLYGSPYKPGDSVWLFCPARYIGLSPKLRSQWRGPCKVLKKFSDANYLVQVPSTTRQRQVVHFDRLKPCTLREGDNPVIQGETQADRQPTGWSGTTDGEFASWTDSDDFGQVVGDITTGDPTQEDNTFCHRRTRAGRVTRPPNWMRDFVS</sequence>
<evidence type="ECO:0000256" key="1">
    <source>
        <dbReference type="SAM" id="MobiDB-lite"/>
    </source>
</evidence>
<evidence type="ECO:0000313" key="3">
    <source>
        <dbReference type="EnsemblMetazoa" id="XP_038044867.1"/>
    </source>
</evidence>
<protein>
    <recommendedName>
        <fullName evidence="2">Integrase p58-like C-terminal domain-containing protein</fullName>
    </recommendedName>
</protein>
<dbReference type="GeneID" id="119719465"/>
<organism evidence="3 4">
    <name type="scientific">Patiria miniata</name>
    <name type="common">Bat star</name>
    <name type="synonym">Asterina miniata</name>
    <dbReference type="NCBI Taxonomy" id="46514"/>
    <lineage>
        <taxon>Eukaryota</taxon>
        <taxon>Metazoa</taxon>
        <taxon>Echinodermata</taxon>
        <taxon>Eleutherozoa</taxon>
        <taxon>Asterozoa</taxon>
        <taxon>Asteroidea</taxon>
        <taxon>Valvatacea</taxon>
        <taxon>Valvatida</taxon>
        <taxon>Asterinidae</taxon>
        <taxon>Patiria</taxon>
    </lineage>
</organism>
<reference evidence="3" key="1">
    <citation type="submission" date="2022-11" db="UniProtKB">
        <authorList>
            <consortium name="EnsemblMetazoa"/>
        </authorList>
    </citation>
    <scope>IDENTIFICATION</scope>
</reference>
<dbReference type="Proteomes" id="UP000887568">
    <property type="component" value="Unplaced"/>
</dbReference>
<keyword evidence="4" id="KW-1185">Reference proteome</keyword>
<proteinExistence type="predicted"/>
<feature type="region of interest" description="Disordered" evidence="1">
    <location>
        <begin position="131"/>
        <end position="157"/>
    </location>
</feature>
<dbReference type="EnsemblMetazoa" id="XM_038188939.1">
    <property type="protein sequence ID" value="XP_038044867.1"/>
    <property type="gene ID" value="LOC119719465"/>
</dbReference>
<name>A0A913YZP0_PATMI</name>
<feature type="domain" description="Integrase p58-like C-terminal" evidence="2">
    <location>
        <begin position="92"/>
        <end position="126"/>
    </location>
</feature>
<dbReference type="Pfam" id="PF22938">
    <property type="entry name" value="Integrase_p58_C"/>
    <property type="match status" value="1"/>
</dbReference>